<protein>
    <recommendedName>
        <fullName evidence="1">Peptidase metallopeptidase domain-containing protein</fullName>
    </recommendedName>
</protein>
<evidence type="ECO:0000259" key="1">
    <source>
        <dbReference type="SMART" id="SM00235"/>
    </source>
</evidence>
<dbReference type="Proteomes" id="UP000032049">
    <property type="component" value="Unassembled WGS sequence"/>
</dbReference>
<dbReference type="InterPro" id="IPR036138">
    <property type="entry name" value="PBP_dimer_sf"/>
</dbReference>
<accession>A0A0D0FAY5</accession>
<feature type="domain" description="Peptidase metallopeptidase" evidence="1">
    <location>
        <begin position="99"/>
        <end position="260"/>
    </location>
</feature>
<dbReference type="InterPro" id="IPR024653">
    <property type="entry name" value="Peptidase_M10/M27/M57"/>
</dbReference>
<dbReference type="PROSITE" id="PS51257">
    <property type="entry name" value="PROKAR_LIPOPROTEIN"/>
    <property type="match status" value="1"/>
</dbReference>
<dbReference type="Gene3D" id="3.40.390.10">
    <property type="entry name" value="Collagenase (Catalytic Domain)"/>
    <property type="match status" value="1"/>
</dbReference>
<dbReference type="OrthoDB" id="626541at2"/>
<organism evidence="2 3">
    <name type="scientific">Pedobacter lusitanus</name>
    <dbReference type="NCBI Taxonomy" id="1503925"/>
    <lineage>
        <taxon>Bacteria</taxon>
        <taxon>Pseudomonadati</taxon>
        <taxon>Bacteroidota</taxon>
        <taxon>Sphingobacteriia</taxon>
        <taxon>Sphingobacteriales</taxon>
        <taxon>Sphingobacteriaceae</taxon>
        <taxon>Pedobacter</taxon>
    </lineage>
</organism>
<dbReference type="GO" id="GO:0006508">
    <property type="term" value="P:proteolysis"/>
    <property type="evidence" value="ECO:0007669"/>
    <property type="project" value="InterPro"/>
</dbReference>
<dbReference type="EMBL" id="JXRA01000003">
    <property type="protein sequence ID" value="KIO78993.1"/>
    <property type="molecule type" value="Genomic_DNA"/>
</dbReference>
<dbReference type="AlphaFoldDB" id="A0A0D0FAY5"/>
<dbReference type="SUPFAM" id="SSF55486">
    <property type="entry name" value="Metalloproteases ('zincins'), catalytic domain"/>
    <property type="match status" value="1"/>
</dbReference>
<evidence type="ECO:0000313" key="2">
    <source>
        <dbReference type="EMBL" id="KIO78993.1"/>
    </source>
</evidence>
<name>A0A0D0FAY5_9SPHI</name>
<evidence type="ECO:0000313" key="3">
    <source>
        <dbReference type="Proteomes" id="UP000032049"/>
    </source>
</evidence>
<dbReference type="GO" id="GO:0008658">
    <property type="term" value="F:penicillin binding"/>
    <property type="evidence" value="ECO:0007669"/>
    <property type="project" value="InterPro"/>
</dbReference>
<dbReference type="InterPro" id="IPR006026">
    <property type="entry name" value="Peptidase_Metallo"/>
</dbReference>
<keyword evidence="3" id="KW-1185">Reference proteome</keyword>
<dbReference type="GO" id="GO:0008237">
    <property type="term" value="F:metallopeptidase activity"/>
    <property type="evidence" value="ECO:0007669"/>
    <property type="project" value="InterPro"/>
</dbReference>
<dbReference type="RefSeq" id="WP_041877310.1">
    <property type="nucleotide sequence ID" value="NZ_CP157278.1"/>
</dbReference>
<dbReference type="InterPro" id="IPR024079">
    <property type="entry name" value="MetalloPept_cat_dom_sf"/>
</dbReference>
<dbReference type="STRING" id="1503925.TH53_00450"/>
<gene>
    <name evidence="2" type="ORF">TH53_00450</name>
</gene>
<dbReference type="SUPFAM" id="SSF56519">
    <property type="entry name" value="Penicillin binding protein dimerisation domain"/>
    <property type="match status" value="1"/>
</dbReference>
<reference evidence="2 3" key="1">
    <citation type="submission" date="2015-01" db="EMBL/GenBank/DDBJ databases">
        <title>Draft genome sequence of Pedobacter sp. NL19 isolated from sludge of an effluent treatment pond in an abandoned uranium mine.</title>
        <authorList>
            <person name="Santos T."/>
            <person name="Caetano T."/>
            <person name="Covas C."/>
            <person name="Cruz A."/>
            <person name="Mendo S."/>
        </authorList>
    </citation>
    <scope>NUCLEOTIDE SEQUENCE [LARGE SCALE GENOMIC DNA]</scope>
    <source>
        <strain evidence="2 3">NL19</strain>
    </source>
</reference>
<comment type="caution">
    <text evidence="2">The sequence shown here is derived from an EMBL/GenBank/DDBJ whole genome shotgun (WGS) entry which is preliminary data.</text>
</comment>
<dbReference type="SMART" id="SM00235">
    <property type="entry name" value="ZnMc"/>
    <property type="match status" value="1"/>
</dbReference>
<dbReference type="Pfam" id="PF12388">
    <property type="entry name" value="Peptidase_M57"/>
    <property type="match status" value="1"/>
</dbReference>
<proteinExistence type="predicted"/>
<dbReference type="GO" id="GO:0008270">
    <property type="term" value="F:zinc ion binding"/>
    <property type="evidence" value="ECO:0007669"/>
    <property type="project" value="InterPro"/>
</dbReference>
<sequence length="377" mass="40952">MKNQKTIAIIKVAILTVLLMSCSKKNDKITDQVTTGSNHNAILNDLNKIASLGYNPFTVRKKGTGYLVENDIFLSRSYLDSQTLPKSGSPKTEQYQSIFSVSIPGPTRVLNVYIDDPTNNPALKTAVIAALQDYNDVRLKLSFKLSTDPSVSDITINSSDLSAGKTPCELAGGTILGQDGAFPNVLGTPGSIITITNNPNAIASKTPTQLKVIIIHELGHAIGLRHTDYYNRLLSFIPGAINDNMTTDQLTTILQQNIQPDSQGCSTKDEVNSEIANLIESRNEDQGKTYLKTMLDYFRYGVNDELASHIYGTPTKADPESIMLSHSVGQTGLSTYDKIALLSLYGSDAQKAFLKKTLYEDGTVNQPQVLLASLSAL</sequence>